<organism evidence="3 4">
    <name type="scientific">Segatella buccae ATCC 33574</name>
    <dbReference type="NCBI Taxonomy" id="873513"/>
    <lineage>
        <taxon>Bacteria</taxon>
        <taxon>Pseudomonadati</taxon>
        <taxon>Bacteroidota</taxon>
        <taxon>Bacteroidia</taxon>
        <taxon>Bacteroidales</taxon>
        <taxon>Prevotellaceae</taxon>
        <taxon>Segatella</taxon>
    </lineage>
</organism>
<dbReference type="Proteomes" id="UP000003112">
    <property type="component" value="Unassembled WGS sequence"/>
</dbReference>
<keyword evidence="2" id="KW-0812">Transmembrane</keyword>
<protein>
    <submittedName>
        <fullName evidence="3">Uncharacterized protein</fullName>
    </submittedName>
</protein>
<reference evidence="3 4" key="1">
    <citation type="submission" date="2010-10" db="EMBL/GenBank/DDBJ databases">
        <authorList>
            <person name="Muzny D."/>
            <person name="Qin X."/>
            <person name="Deng J."/>
            <person name="Jiang H."/>
            <person name="Liu Y."/>
            <person name="Qu J."/>
            <person name="Song X.-Z."/>
            <person name="Zhang L."/>
            <person name="Thornton R."/>
            <person name="Coyle M."/>
            <person name="Francisco L."/>
            <person name="Jackson L."/>
            <person name="Javaid M."/>
            <person name="Korchina V."/>
            <person name="Kovar C."/>
            <person name="Mata R."/>
            <person name="Mathew T."/>
            <person name="Ngo R."/>
            <person name="Nguyen L."/>
            <person name="Nguyen N."/>
            <person name="Okwuonu G."/>
            <person name="Ongeri F."/>
            <person name="Pham C."/>
            <person name="Simmons D."/>
            <person name="Wilczek-Boney K."/>
            <person name="Hale W."/>
            <person name="Jakkamsetti A."/>
            <person name="Pham P."/>
            <person name="Ruth R."/>
            <person name="San Lucas F."/>
            <person name="Warren J."/>
            <person name="Zhang J."/>
            <person name="Zhao Z."/>
            <person name="Zhou C."/>
            <person name="Zhu D."/>
            <person name="Lee S."/>
            <person name="Bess C."/>
            <person name="Blankenburg K."/>
            <person name="Forbes L."/>
            <person name="Fu Q."/>
            <person name="Gubbala S."/>
            <person name="Hirani K."/>
            <person name="Jayaseelan J.C."/>
            <person name="Lara F."/>
            <person name="Munidasa M."/>
            <person name="Palculict T."/>
            <person name="Patil S."/>
            <person name="Pu L.-L."/>
            <person name="Saada N."/>
            <person name="Tang L."/>
            <person name="Weissenberger G."/>
            <person name="Zhu Y."/>
            <person name="Hemphill L."/>
            <person name="Shang Y."/>
            <person name="Youmans B."/>
            <person name="Ayvaz T."/>
            <person name="Ross M."/>
            <person name="Santibanez J."/>
            <person name="Aqrawi P."/>
            <person name="Gross S."/>
            <person name="Joshi V."/>
            <person name="Fowler G."/>
            <person name="Nazareth L."/>
            <person name="Reid J."/>
            <person name="Worley K."/>
            <person name="Petrosino J."/>
            <person name="Highlander S."/>
            <person name="Gibbs R."/>
        </authorList>
    </citation>
    <scope>NUCLEOTIDE SEQUENCE [LARGE SCALE GENOMIC DNA]</scope>
    <source>
        <strain evidence="3 4">ATCC 33574</strain>
    </source>
</reference>
<dbReference type="HOGENOM" id="CLU_2118844_0_0_10"/>
<evidence type="ECO:0000256" key="1">
    <source>
        <dbReference type="SAM" id="MobiDB-lite"/>
    </source>
</evidence>
<dbReference type="EMBL" id="AEPD01000045">
    <property type="protein sequence ID" value="EFU29535.1"/>
    <property type="molecule type" value="Genomic_DNA"/>
</dbReference>
<feature type="transmembrane region" description="Helical" evidence="2">
    <location>
        <begin position="14"/>
        <end position="41"/>
    </location>
</feature>
<accession>E6KA90</accession>
<keyword evidence="2" id="KW-1133">Transmembrane helix</keyword>
<proteinExistence type="predicted"/>
<gene>
    <name evidence="3" type="ORF">HMPREF6485_2555</name>
</gene>
<keyword evidence="2" id="KW-0472">Membrane</keyword>
<evidence type="ECO:0000256" key="2">
    <source>
        <dbReference type="SAM" id="Phobius"/>
    </source>
</evidence>
<name>E6KA90_9BACT</name>
<dbReference type="AlphaFoldDB" id="E6KA90"/>
<comment type="caution">
    <text evidence="3">The sequence shown here is derived from an EMBL/GenBank/DDBJ whole genome shotgun (WGS) entry which is preliminary data.</text>
</comment>
<sequence>MIGKYYFQVFLHRFYLLFFIVLSIFLYSSILFPFIILPFLLHPPIHFSSSFHSSPFITPAIFPHHFTQLPSSRQLPFSSAYKCFLYHSESTYSPTHSNVTRQPIKSCSSTNENT</sequence>
<keyword evidence="4" id="KW-1185">Reference proteome</keyword>
<evidence type="ECO:0000313" key="3">
    <source>
        <dbReference type="EMBL" id="EFU29535.1"/>
    </source>
</evidence>
<evidence type="ECO:0000313" key="4">
    <source>
        <dbReference type="Proteomes" id="UP000003112"/>
    </source>
</evidence>
<feature type="region of interest" description="Disordered" evidence="1">
    <location>
        <begin position="92"/>
        <end position="114"/>
    </location>
</feature>
<dbReference type="STRING" id="873513.HMPREF6485_2555"/>